<accession>A0A2J0Z820</accession>
<dbReference type="GO" id="GO:0070402">
    <property type="term" value="F:NADPH binding"/>
    <property type="evidence" value="ECO:0007669"/>
    <property type="project" value="TreeGrafter"/>
</dbReference>
<name>A0A2J0Z820_RHIML</name>
<dbReference type="InterPro" id="IPR013154">
    <property type="entry name" value="ADH-like_N"/>
</dbReference>
<evidence type="ECO:0000256" key="2">
    <source>
        <dbReference type="ARBA" id="ARBA00023002"/>
    </source>
</evidence>
<dbReference type="PANTHER" id="PTHR48106">
    <property type="entry name" value="QUINONE OXIDOREDUCTASE PIG3-RELATED"/>
    <property type="match status" value="1"/>
</dbReference>
<dbReference type="AlphaFoldDB" id="A0A2J0Z820"/>
<dbReference type="Pfam" id="PF08240">
    <property type="entry name" value="ADH_N"/>
    <property type="match status" value="1"/>
</dbReference>
<dbReference type="PANTHER" id="PTHR48106:SF18">
    <property type="entry name" value="QUINONE OXIDOREDUCTASE PIG3"/>
    <property type="match status" value="1"/>
</dbReference>
<evidence type="ECO:0000256" key="1">
    <source>
        <dbReference type="ARBA" id="ARBA00022857"/>
    </source>
</evidence>
<dbReference type="EMBL" id="NJGD01000001">
    <property type="protein sequence ID" value="PJR16670.1"/>
    <property type="molecule type" value="Genomic_DNA"/>
</dbReference>
<evidence type="ECO:0000313" key="5">
    <source>
        <dbReference type="Proteomes" id="UP000231987"/>
    </source>
</evidence>
<proteinExistence type="predicted"/>
<gene>
    <name evidence="4" type="ORF">CEJ86_00165</name>
</gene>
<dbReference type="GO" id="GO:0016651">
    <property type="term" value="F:oxidoreductase activity, acting on NAD(P)H"/>
    <property type="evidence" value="ECO:0007669"/>
    <property type="project" value="TreeGrafter"/>
</dbReference>
<feature type="domain" description="Enoyl reductase (ER)" evidence="3">
    <location>
        <begin position="13"/>
        <end position="318"/>
    </location>
</feature>
<sequence length="322" mass="34119">MRSTLVRQFGDPGQVIELVDAPRPAAGAGEVEVEISLAAINPSDLIPVTGAYSARTVLPFVPGFEGVGIVRRVGPDVQGFKAGDRVVPIGASGLWQQFLLRPAEWCFRVPDGIENAQAAMSYVNPLTALRLVEALREHFGSLEGMDVGVTSAGSAIGGMLMKLLALEGAVPTAMLRSERRRGRLGEAHRILVAESGDLLMDSQFDAVLDAVGGALAGELIGRSIRPGGTFIQYGALSGAPVPQTAISGRPDIRFAFLWLRTWVHSAGRETLEAAFLRSFAGLQSGLFASPIAATYPLSRLADALAHQADPDRDGKILLDPRC</sequence>
<dbReference type="SUPFAM" id="SSF51735">
    <property type="entry name" value="NAD(P)-binding Rossmann-fold domains"/>
    <property type="match status" value="1"/>
</dbReference>
<reference evidence="4 5" key="1">
    <citation type="submission" date="2017-06" db="EMBL/GenBank/DDBJ databases">
        <title>Ensifer strains isolated from leguminous trees and herbs display diverse denitrification phenotypes with some acting as strong N2O sinks.</title>
        <authorList>
            <person name="Woliy K."/>
            <person name="Mania D."/>
            <person name="Bakken L.R."/>
            <person name="Frostegard A."/>
        </authorList>
    </citation>
    <scope>NUCLEOTIDE SEQUENCE [LARGE SCALE GENOMIC DNA]</scope>
    <source>
        <strain evidence="4 5">AC50a</strain>
    </source>
</reference>
<comment type="caution">
    <text evidence="4">The sequence shown here is derived from an EMBL/GenBank/DDBJ whole genome shotgun (WGS) entry which is preliminary data.</text>
</comment>
<organism evidence="4 5">
    <name type="scientific">Rhizobium meliloti</name>
    <name type="common">Ensifer meliloti</name>
    <name type="synonym">Sinorhizobium meliloti</name>
    <dbReference type="NCBI Taxonomy" id="382"/>
    <lineage>
        <taxon>Bacteria</taxon>
        <taxon>Pseudomonadati</taxon>
        <taxon>Pseudomonadota</taxon>
        <taxon>Alphaproteobacteria</taxon>
        <taxon>Hyphomicrobiales</taxon>
        <taxon>Rhizobiaceae</taxon>
        <taxon>Sinorhizobium/Ensifer group</taxon>
        <taxon>Sinorhizobium</taxon>
    </lineage>
</organism>
<dbReference type="InterPro" id="IPR020843">
    <property type="entry name" value="ER"/>
</dbReference>
<keyword evidence="2" id="KW-0560">Oxidoreductase</keyword>
<dbReference type="RefSeq" id="WP_100669189.1">
    <property type="nucleotide sequence ID" value="NZ_NJGD01000001.1"/>
</dbReference>
<dbReference type="Gene3D" id="3.90.180.10">
    <property type="entry name" value="Medium-chain alcohol dehydrogenases, catalytic domain"/>
    <property type="match status" value="1"/>
</dbReference>
<dbReference type="Proteomes" id="UP000231987">
    <property type="component" value="Unassembled WGS sequence"/>
</dbReference>
<dbReference type="SMART" id="SM00829">
    <property type="entry name" value="PKS_ER"/>
    <property type="match status" value="1"/>
</dbReference>
<keyword evidence="1" id="KW-0521">NADP</keyword>
<protein>
    <submittedName>
        <fullName evidence="4">Oxidoreductase</fullName>
    </submittedName>
</protein>
<dbReference type="InterPro" id="IPR011032">
    <property type="entry name" value="GroES-like_sf"/>
</dbReference>
<evidence type="ECO:0000313" key="4">
    <source>
        <dbReference type="EMBL" id="PJR16670.1"/>
    </source>
</evidence>
<dbReference type="Pfam" id="PF13602">
    <property type="entry name" value="ADH_zinc_N_2"/>
    <property type="match status" value="1"/>
</dbReference>
<dbReference type="InterPro" id="IPR036291">
    <property type="entry name" value="NAD(P)-bd_dom_sf"/>
</dbReference>
<dbReference type="CDD" id="cd05282">
    <property type="entry name" value="ETR_like"/>
    <property type="match status" value="1"/>
</dbReference>
<evidence type="ECO:0000259" key="3">
    <source>
        <dbReference type="SMART" id="SM00829"/>
    </source>
</evidence>
<dbReference type="SUPFAM" id="SSF50129">
    <property type="entry name" value="GroES-like"/>
    <property type="match status" value="1"/>
</dbReference>
<dbReference type="Gene3D" id="3.40.50.720">
    <property type="entry name" value="NAD(P)-binding Rossmann-like Domain"/>
    <property type="match status" value="1"/>
</dbReference>